<dbReference type="Pfam" id="PF24923">
    <property type="entry name" value="ATP-grasp_IQCH"/>
    <property type="match status" value="1"/>
</dbReference>
<dbReference type="PANTHER" id="PTHR14465">
    <property type="entry name" value="IQ DOMAIN-CONTAINING PROTEIN H"/>
    <property type="match status" value="1"/>
</dbReference>
<evidence type="ECO:0000313" key="4">
    <source>
        <dbReference type="Proteomes" id="UP000008316"/>
    </source>
</evidence>
<dbReference type="EMBL" id="CP002599">
    <property type="protein sequence ID" value="AEA60139.1"/>
    <property type="molecule type" value="Genomic_DNA"/>
</dbReference>
<proteinExistence type="predicted"/>
<dbReference type="RefSeq" id="WP_013697484.1">
    <property type="nucleotide sequence ID" value="NC_015381.1"/>
</dbReference>
<keyword evidence="1" id="KW-0067">ATP-binding</keyword>
<dbReference type="eggNOG" id="COG2232">
    <property type="taxonomic scope" value="Bacteria"/>
</dbReference>
<accession>F2LB70</accession>
<sequence>MNRATNDILGLEYDGDRTIVFIPSISFDGLTKKYLIGLNCFEERNLYYLACLSNPNTRFIAVLSSTVEDAFIDYCVDHVSHIGWIDSTSLRDRFEIVRVPTVGDEHLSHALLRQPVVLESLRQRIRRAANPIIDFWLVSPEEIRLAAALNCPYYGLPEFALQFDNKSNARALFREIGLRVPEGEEHIDSPSEAWRALKRLIERTSASEYLIKLNCEEAGKGIAIVDRESIPQPFEKFASLIKVPKDIPVDEFLNALCRQGATVEAFIAAPIKACPSVKMEVLADGSVRNLATHDQALNGLAYSGSRFPADESYRSELIRIGYQVAEVAGQRGARGIVSVDFLATKNSSAEPWTLWGMEINARKGATTHPYYWTRWLTGSDYSVDTGKLTCAAGETVYCASEFFSDPRLHLVPPSLILSDLKESGLDYNHQTRSGVFVHMLSSVRRFSKVGATVIARDSNEVDRLSAAFSARVKSLAERDSFSSPRANVTA</sequence>
<dbReference type="HOGENOM" id="CLU_008013_0_0_4"/>
<dbReference type="PANTHER" id="PTHR14465:SF0">
    <property type="entry name" value="IQ DOMAIN-CONTAINING PROTEIN H"/>
    <property type="match status" value="1"/>
</dbReference>
<evidence type="ECO:0000313" key="3">
    <source>
        <dbReference type="EMBL" id="AEA60139.1"/>
    </source>
</evidence>
<keyword evidence="4" id="KW-1185">Reference proteome</keyword>
<dbReference type="InterPro" id="IPR041356">
    <property type="entry name" value="PGM1_C"/>
</dbReference>
<name>F2LB70_BURGS</name>
<dbReference type="Gene3D" id="3.30.470.20">
    <property type="entry name" value="ATP-grasp fold, B domain"/>
    <property type="match status" value="1"/>
</dbReference>
<dbReference type="STRING" id="999541.bgla_1g14700"/>
<dbReference type="SUPFAM" id="SSF56059">
    <property type="entry name" value="Glutathione synthetase ATP-binding domain-like"/>
    <property type="match status" value="1"/>
</dbReference>
<reference evidence="3 4" key="1">
    <citation type="journal article" date="2011" name="J. Bacteriol.">
        <title>Complete genome sequence of Burkholderia gladioli BSR3.</title>
        <authorList>
            <person name="Seo Y.S."/>
            <person name="Lim J."/>
            <person name="Choi B.S."/>
            <person name="Kim H."/>
            <person name="Goo E."/>
            <person name="Lee B."/>
            <person name="Lim J.S."/>
            <person name="Choi I.Y."/>
            <person name="Moon J.S."/>
            <person name="Kim J."/>
            <person name="Hwang I."/>
        </authorList>
    </citation>
    <scope>NUCLEOTIDE SEQUENCE [LARGE SCALE GENOMIC DNA]</scope>
    <source>
        <strain evidence="3 4">BSR3</strain>
    </source>
</reference>
<dbReference type="GO" id="GO:0005524">
    <property type="term" value="F:ATP binding"/>
    <property type="evidence" value="ECO:0007669"/>
    <property type="project" value="UniProtKB-UniRule"/>
</dbReference>
<evidence type="ECO:0000259" key="2">
    <source>
        <dbReference type="PROSITE" id="PS50975"/>
    </source>
</evidence>
<protein>
    <recommendedName>
        <fullName evidence="2">ATP-grasp domain-containing protein</fullName>
    </recommendedName>
</protein>
<feature type="domain" description="ATP-grasp" evidence="2">
    <location>
        <begin position="170"/>
        <end position="390"/>
    </location>
</feature>
<dbReference type="GO" id="GO:0046872">
    <property type="term" value="F:metal ion binding"/>
    <property type="evidence" value="ECO:0007669"/>
    <property type="project" value="InterPro"/>
</dbReference>
<dbReference type="InterPro" id="IPR056855">
    <property type="entry name" value="ATP-grasp_IQCH"/>
</dbReference>
<dbReference type="PROSITE" id="PS50975">
    <property type="entry name" value="ATP_GRASP"/>
    <property type="match status" value="1"/>
</dbReference>
<dbReference type="InterPro" id="IPR038752">
    <property type="entry name" value="IQCH"/>
</dbReference>
<dbReference type="Pfam" id="PF18105">
    <property type="entry name" value="PGM1_C"/>
    <property type="match status" value="1"/>
</dbReference>
<dbReference type="Proteomes" id="UP000008316">
    <property type="component" value="Chromosome 1"/>
</dbReference>
<dbReference type="InterPro" id="IPR011761">
    <property type="entry name" value="ATP-grasp"/>
</dbReference>
<keyword evidence="1" id="KW-0547">Nucleotide-binding</keyword>
<gene>
    <name evidence="3" type="ordered locus">bgla_1g14700</name>
</gene>
<evidence type="ECO:0000256" key="1">
    <source>
        <dbReference type="PROSITE-ProRule" id="PRU00409"/>
    </source>
</evidence>
<dbReference type="KEGG" id="bgd:bgla_1g14700"/>
<organism evidence="3 4">
    <name type="scientific">Burkholderia gladioli (strain BSR3)</name>
    <dbReference type="NCBI Taxonomy" id="999541"/>
    <lineage>
        <taxon>Bacteria</taxon>
        <taxon>Pseudomonadati</taxon>
        <taxon>Pseudomonadota</taxon>
        <taxon>Betaproteobacteria</taxon>
        <taxon>Burkholderiales</taxon>
        <taxon>Burkholderiaceae</taxon>
        <taxon>Burkholderia</taxon>
    </lineage>
</organism>
<dbReference type="AlphaFoldDB" id="F2LB70"/>